<dbReference type="Proteomes" id="UP000276215">
    <property type="component" value="Unassembled WGS sequence"/>
</dbReference>
<name>A0A3N4JWI0_9PEZI</name>
<evidence type="ECO:0000313" key="1">
    <source>
        <dbReference type="EMBL" id="RPA98064.1"/>
    </source>
</evidence>
<dbReference type="EMBL" id="ML120399">
    <property type="protein sequence ID" value="RPA98064.1"/>
    <property type="molecule type" value="Genomic_DNA"/>
</dbReference>
<accession>A0A3N4JWI0</accession>
<gene>
    <name evidence="1" type="ORF">L873DRAFT_1790579</name>
</gene>
<keyword evidence="2" id="KW-1185">Reference proteome</keyword>
<sequence>MPCRMLISYASLAEPSCSLNPAHGLSVRVNYLQDKDKSSKYSHFQRGVYQGFSENYFVRLGLRLFQQHNQIRNILAQKSCMPRAQVFEEALASLSLPFPNVASDPSSQAYFAKHTLKKKYPPTSPFPTRSSLRL</sequence>
<evidence type="ECO:0000313" key="2">
    <source>
        <dbReference type="Proteomes" id="UP000276215"/>
    </source>
</evidence>
<reference evidence="1 2" key="1">
    <citation type="journal article" date="2018" name="Nat. Ecol. Evol.">
        <title>Pezizomycetes genomes reveal the molecular basis of ectomycorrhizal truffle lifestyle.</title>
        <authorList>
            <person name="Murat C."/>
            <person name="Payen T."/>
            <person name="Noel B."/>
            <person name="Kuo A."/>
            <person name="Morin E."/>
            <person name="Chen J."/>
            <person name="Kohler A."/>
            <person name="Krizsan K."/>
            <person name="Balestrini R."/>
            <person name="Da Silva C."/>
            <person name="Montanini B."/>
            <person name="Hainaut M."/>
            <person name="Levati E."/>
            <person name="Barry K.W."/>
            <person name="Belfiori B."/>
            <person name="Cichocki N."/>
            <person name="Clum A."/>
            <person name="Dockter R.B."/>
            <person name="Fauchery L."/>
            <person name="Guy J."/>
            <person name="Iotti M."/>
            <person name="Le Tacon F."/>
            <person name="Lindquist E.A."/>
            <person name="Lipzen A."/>
            <person name="Malagnac F."/>
            <person name="Mello A."/>
            <person name="Molinier V."/>
            <person name="Miyauchi S."/>
            <person name="Poulain J."/>
            <person name="Riccioni C."/>
            <person name="Rubini A."/>
            <person name="Sitrit Y."/>
            <person name="Splivallo R."/>
            <person name="Traeger S."/>
            <person name="Wang M."/>
            <person name="Zifcakova L."/>
            <person name="Wipf D."/>
            <person name="Zambonelli A."/>
            <person name="Paolocci F."/>
            <person name="Nowrousian M."/>
            <person name="Ottonello S."/>
            <person name="Baldrian P."/>
            <person name="Spatafora J.W."/>
            <person name="Henrissat B."/>
            <person name="Nagy L.G."/>
            <person name="Aury J.M."/>
            <person name="Wincker P."/>
            <person name="Grigoriev I.V."/>
            <person name="Bonfante P."/>
            <person name="Martin F.M."/>
        </authorList>
    </citation>
    <scope>NUCLEOTIDE SEQUENCE [LARGE SCALE GENOMIC DNA]</scope>
    <source>
        <strain evidence="1 2">120613-1</strain>
    </source>
</reference>
<dbReference type="AlphaFoldDB" id="A0A3N4JWI0"/>
<protein>
    <submittedName>
        <fullName evidence="1">Uncharacterized protein</fullName>
    </submittedName>
</protein>
<organism evidence="1 2">
    <name type="scientific">Choiromyces venosus 120613-1</name>
    <dbReference type="NCBI Taxonomy" id="1336337"/>
    <lineage>
        <taxon>Eukaryota</taxon>
        <taxon>Fungi</taxon>
        <taxon>Dikarya</taxon>
        <taxon>Ascomycota</taxon>
        <taxon>Pezizomycotina</taxon>
        <taxon>Pezizomycetes</taxon>
        <taxon>Pezizales</taxon>
        <taxon>Tuberaceae</taxon>
        <taxon>Choiromyces</taxon>
    </lineage>
</organism>
<proteinExistence type="predicted"/>